<accession>A0A9X2EJH0</accession>
<dbReference type="Pfam" id="PF00072">
    <property type="entry name" value="Response_reg"/>
    <property type="match status" value="1"/>
</dbReference>
<organism evidence="4 5">
    <name type="scientific">Sphingomicrobium sediminis</name>
    <dbReference type="NCBI Taxonomy" id="2950949"/>
    <lineage>
        <taxon>Bacteria</taxon>
        <taxon>Pseudomonadati</taxon>
        <taxon>Pseudomonadota</taxon>
        <taxon>Alphaproteobacteria</taxon>
        <taxon>Sphingomonadales</taxon>
        <taxon>Sphingomonadaceae</taxon>
        <taxon>Sphingomicrobium</taxon>
    </lineage>
</organism>
<evidence type="ECO:0000256" key="1">
    <source>
        <dbReference type="ARBA" id="ARBA00022553"/>
    </source>
</evidence>
<proteinExistence type="predicted"/>
<dbReference type="Proteomes" id="UP001155128">
    <property type="component" value="Unassembled WGS sequence"/>
</dbReference>
<gene>
    <name evidence="4" type="ORF">NDO55_01090</name>
</gene>
<keyword evidence="5" id="KW-1185">Reference proteome</keyword>
<keyword evidence="1 2" id="KW-0597">Phosphoprotein</keyword>
<evidence type="ECO:0000313" key="4">
    <source>
        <dbReference type="EMBL" id="MCM8556412.1"/>
    </source>
</evidence>
<feature type="domain" description="Response regulatory" evidence="3">
    <location>
        <begin position="11"/>
        <end position="121"/>
    </location>
</feature>
<dbReference type="PROSITE" id="PS50110">
    <property type="entry name" value="RESPONSE_REGULATORY"/>
    <property type="match status" value="1"/>
</dbReference>
<comment type="caution">
    <text evidence="4">The sequence shown here is derived from an EMBL/GenBank/DDBJ whole genome shotgun (WGS) entry which is preliminary data.</text>
</comment>
<dbReference type="AlphaFoldDB" id="A0A9X2EJH0"/>
<dbReference type="RefSeq" id="WP_252111592.1">
    <property type="nucleotide sequence ID" value="NZ_JAMSHT010000001.1"/>
</dbReference>
<dbReference type="Gene3D" id="3.40.50.2300">
    <property type="match status" value="1"/>
</dbReference>
<name>A0A9X2EJH0_9SPHN</name>
<reference evidence="4" key="1">
    <citation type="submission" date="2022-06" db="EMBL/GenBank/DDBJ databases">
        <title>Sphingomicrobium sedimins sp. nov., a marine bacterium isolated from tidal flat.</title>
        <authorList>
            <person name="Kim C.-H."/>
            <person name="Yoo Y."/>
            <person name="Kim J.-J."/>
        </authorList>
    </citation>
    <scope>NUCLEOTIDE SEQUENCE</scope>
    <source>
        <strain evidence="4">GRR-S6-50</strain>
    </source>
</reference>
<dbReference type="SMART" id="SM00448">
    <property type="entry name" value="REC"/>
    <property type="match status" value="1"/>
</dbReference>
<dbReference type="EMBL" id="JAMSHT010000001">
    <property type="protein sequence ID" value="MCM8556412.1"/>
    <property type="molecule type" value="Genomic_DNA"/>
</dbReference>
<evidence type="ECO:0000313" key="5">
    <source>
        <dbReference type="Proteomes" id="UP001155128"/>
    </source>
</evidence>
<sequence>MSENRGEKDARILVIEDSPVVSLHTEDLLRDEGYFVVGPAYDMAAATDLATREQVDAAIVDLNIRGEKAFSVLSILKERDIPFIITSGYANWSMPDEWQTRPRLQKPFNDQQLLAGLERLLTEKATS</sequence>
<dbReference type="InterPro" id="IPR050595">
    <property type="entry name" value="Bact_response_regulator"/>
</dbReference>
<evidence type="ECO:0000256" key="2">
    <source>
        <dbReference type="PROSITE-ProRule" id="PRU00169"/>
    </source>
</evidence>
<dbReference type="SUPFAM" id="SSF52172">
    <property type="entry name" value="CheY-like"/>
    <property type="match status" value="1"/>
</dbReference>
<protein>
    <submittedName>
        <fullName evidence="4">Response regulator</fullName>
    </submittedName>
</protein>
<dbReference type="InterPro" id="IPR001789">
    <property type="entry name" value="Sig_transdc_resp-reg_receiver"/>
</dbReference>
<dbReference type="GO" id="GO:0000160">
    <property type="term" value="P:phosphorelay signal transduction system"/>
    <property type="evidence" value="ECO:0007669"/>
    <property type="project" value="InterPro"/>
</dbReference>
<dbReference type="PANTHER" id="PTHR44591">
    <property type="entry name" value="STRESS RESPONSE REGULATOR PROTEIN 1"/>
    <property type="match status" value="1"/>
</dbReference>
<feature type="modified residue" description="4-aspartylphosphate" evidence="2">
    <location>
        <position position="61"/>
    </location>
</feature>
<evidence type="ECO:0000259" key="3">
    <source>
        <dbReference type="PROSITE" id="PS50110"/>
    </source>
</evidence>
<dbReference type="PANTHER" id="PTHR44591:SF24">
    <property type="entry name" value="PROTEIN-GLUTAMATE METHYLESTERASE_PROTEIN-GLUTAMINE GLUTAMINASE 1"/>
    <property type="match status" value="1"/>
</dbReference>
<dbReference type="InterPro" id="IPR011006">
    <property type="entry name" value="CheY-like_superfamily"/>
</dbReference>